<reference evidence="9 14" key="4">
    <citation type="journal article" date="2018" name="BMC Microbiol.">
        <title>Genome sequencing of strains of the most prevalent clonal group of O1:K1:H7 Escherichia coli that causes neonatal meningitis in France.</title>
        <authorList>
            <person name="Geslain G."/>
            <person name="Birgy A."/>
            <person name="Adiba S."/>
            <person name="Magnan M."/>
            <person name="Courroux C."/>
            <person name="Levy C."/>
            <person name="Cohen R."/>
            <person name="Bidet P."/>
            <person name="Bonacorsi S."/>
        </authorList>
    </citation>
    <scope>NUCLEOTIDE SEQUENCE [LARGE SCALE GENOMIC DNA]</scope>
    <source>
        <strain evidence="9 14">S308</strain>
    </source>
</reference>
<dbReference type="Proteomes" id="UP000663166">
    <property type="component" value="Chromosome"/>
</dbReference>
<sequence length="89" mass="10550">MSDFSELISFKKDREEMRTESVYYVQHRNKRSVLDQELVITGDLAFRTYKASMEMKDFPKCGSEREAALKLAEWMQRMAAAIENYWSEP</sequence>
<dbReference type="EMBL" id="AASDFP010000034">
    <property type="protein sequence ID" value="EFB2193723.1"/>
    <property type="molecule type" value="Genomic_DNA"/>
</dbReference>
<dbReference type="Proteomes" id="UP000567387">
    <property type="component" value="Unassembled WGS sequence"/>
</dbReference>
<evidence type="ECO:0000313" key="1">
    <source>
        <dbReference type="EMBL" id="EFA8784931.1"/>
    </source>
</evidence>
<reference evidence="3 18" key="8">
    <citation type="submission" date="2019-12" db="EMBL/GenBank/DDBJ databases">
        <authorList>
            <consortium name="NARMS: The National Antimicrobial Resistance Monitoring System"/>
        </authorList>
    </citation>
    <scope>NUCLEOTIDE SEQUENCE [LARGE SCALE GENOMIC DNA]</scope>
    <source>
        <strain evidence="3 18">CVM N19EC0510</strain>
        <strain evidence="2 17">FSIS11921886</strain>
    </source>
</reference>
<dbReference type="EMBL" id="CP070393">
    <property type="protein sequence ID" value="QRZ96021.1"/>
    <property type="molecule type" value="Genomic_DNA"/>
</dbReference>
<evidence type="ECO:0000313" key="7">
    <source>
        <dbReference type="EMBL" id="PBN73609.1"/>
    </source>
</evidence>
<dbReference type="AlphaFoldDB" id="A0A0C2DK22"/>
<evidence type="ECO:0000313" key="6">
    <source>
        <dbReference type="EMBL" id="OJR53551.1"/>
    </source>
</evidence>
<dbReference type="Proteomes" id="UP000441160">
    <property type="component" value="Unassembled WGS sequence"/>
</dbReference>
<reference evidence="8" key="9">
    <citation type="submission" date="2021-02" db="EMBL/GenBank/DDBJ databases">
        <title>Co-localization of colistin and carbapenem -resistance genes on a novel transferable IncHI2 plasmid in Escherichia coli from chicken-origin.</title>
        <authorList>
            <person name="Hoffmann M."/>
            <person name="Balkey M."/>
            <person name="Ronco T."/>
            <person name="Hendriksen R.S."/>
        </authorList>
    </citation>
    <scope>NUCLEOTIDE SEQUENCE</scope>
    <source>
        <strain evidence="8">CFSAN083829</strain>
    </source>
</reference>
<evidence type="ECO:0000313" key="13">
    <source>
        <dbReference type="Proteomes" id="UP000255057"/>
    </source>
</evidence>
<dbReference type="Proteomes" id="UP000531463">
    <property type="component" value="Unassembled WGS sequence"/>
</dbReference>
<evidence type="ECO:0000313" key="10">
    <source>
        <dbReference type="EMBL" id="STN13908.1"/>
    </source>
</evidence>
<accession>A0A0C2DK22</accession>
<evidence type="ECO:0000313" key="8">
    <source>
        <dbReference type="EMBL" id="QRZ96021.1"/>
    </source>
</evidence>
<reference evidence="1 19" key="6">
    <citation type="submission" date="2018-08" db="EMBL/GenBank/DDBJ databases">
        <authorList>
            <consortium name="PulseNet: The National Subtyping Network for Foodborne Disease Surveillance"/>
            <person name="Tarr C.L."/>
            <person name="Trees E."/>
            <person name="Katz L.S."/>
            <person name="Carleton-Romer H.A."/>
            <person name="Stroika S."/>
            <person name="Kucerova Z."/>
            <person name="Roache K.F."/>
            <person name="Sabol A.L."/>
            <person name="Besser J."/>
            <person name="Gerner-Smidt P."/>
        </authorList>
    </citation>
    <scope>NUCLEOTIDE SEQUENCE [LARGE SCALE GENOMIC DNA]</scope>
    <source>
        <strain evidence="1 19">PNUSAE011918</strain>
    </source>
</reference>
<dbReference type="EMBL" id="WTRX01000020">
    <property type="protein sequence ID" value="MWU32012.1"/>
    <property type="molecule type" value="Genomic_DNA"/>
</dbReference>
<evidence type="ECO:0000313" key="17">
    <source>
        <dbReference type="Proteomes" id="UP000519859"/>
    </source>
</evidence>
<name>A0A0C2DK22_ECOLX</name>
<evidence type="ECO:0000313" key="12">
    <source>
        <dbReference type="Proteomes" id="UP000184277"/>
    </source>
</evidence>
<dbReference type="GeneID" id="86946821"/>
<evidence type="ECO:0000313" key="16">
    <source>
        <dbReference type="Proteomes" id="UP000480485"/>
    </source>
</evidence>
<evidence type="ECO:0000313" key="14">
    <source>
        <dbReference type="Proteomes" id="UP000284508"/>
    </source>
</evidence>
<evidence type="ECO:0000313" key="9">
    <source>
        <dbReference type="EMBL" id="RIB43144.1"/>
    </source>
</evidence>
<evidence type="ECO:0000313" key="11">
    <source>
        <dbReference type="Proteomes" id="UP000036331"/>
    </source>
</evidence>
<protein>
    <submittedName>
        <fullName evidence="6">Uncharacterized protein</fullName>
    </submittedName>
</protein>
<dbReference type="Proteomes" id="UP000255057">
    <property type="component" value="Unassembled WGS sequence"/>
</dbReference>
<reference evidence="7 11" key="1">
    <citation type="journal article" date="2015" name="Genome Announc.">
        <title>Draft Genome Sequences of Human-Pathogenic Escherichia coli O26:H11 Strains Carrying the stx2 Gene Only and Circulating in France.</title>
        <authorList>
            <person name="Delannoy S."/>
            <person name="Mariani-Kurkdjian P."/>
            <person name="Bonacorsi S."/>
            <person name="Liguori S."/>
            <person name="Ison S.A."/>
            <person name="Fach P."/>
        </authorList>
    </citation>
    <scope>NUCLEOTIDE SEQUENCE [LARGE SCALE GENOMIC DNA]</scope>
    <source>
        <strain evidence="7 11">34870</strain>
    </source>
</reference>
<evidence type="ECO:0000313" key="3">
    <source>
        <dbReference type="EMBL" id="EFH6095755.1"/>
    </source>
</evidence>
<gene>
    <name evidence="7" type="ORF">ABE91_018575</name>
    <name evidence="6" type="ORF">BK383_18745</name>
    <name evidence="1" type="ORF">C2R31_002781</name>
    <name evidence="9" type="ORF">D3C88_04265</name>
    <name evidence="2" type="ORF">FIJ20_16090</name>
    <name evidence="3" type="ORF">GAI89_13975</name>
    <name evidence="5" type="ORF">GP944_14725</name>
    <name evidence="4" type="ORF">GP954_04595</name>
    <name evidence="8" type="ORF">JNP96_19440</name>
    <name evidence="10" type="ORF">NCTC8960_04270</name>
</gene>
<evidence type="ECO:0000313" key="15">
    <source>
        <dbReference type="Proteomes" id="UP000441160"/>
    </source>
</evidence>
<reference evidence="15 16" key="7">
    <citation type="submission" date="2019-12" db="EMBL/GenBank/DDBJ databases">
        <title>Enteriobacteria Tanzani isolates_8377-8380.</title>
        <authorList>
            <person name="Subbiah M."/>
            <person name="Call D."/>
        </authorList>
    </citation>
    <scope>NUCLEOTIDE SEQUENCE [LARGE SCALE GENOMIC DNA]</scope>
    <source>
        <strain evidence="5 15">8378wB3</strain>
        <strain evidence="4 16">8378wC7</strain>
    </source>
</reference>
<evidence type="ECO:0000313" key="2">
    <source>
        <dbReference type="EMBL" id="EFB2193723.1"/>
    </source>
</evidence>
<reference evidence="10 13" key="5">
    <citation type="submission" date="2018-06" db="EMBL/GenBank/DDBJ databases">
        <authorList>
            <consortium name="Pathogen Informatics"/>
            <person name="Doyle S."/>
        </authorList>
    </citation>
    <scope>NUCLEOTIDE SEQUENCE [LARGE SCALE GENOMIC DNA]</scope>
    <source>
        <strain evidence="10 13">NCTC8960</strain>
    </source>
</reference>
<dbReference type="Proteomes" id="UP000284508">
    <property type="component" value="Unassembled WGS sequence"/>
</dbReference>
<dbReference type="EMBL" id="AASWKH010000012">
    <property type="protein sequence ID" value="EFH6095755.1"/>
    <property type="molecule type" value="Genomic_DNA"/>
</dbReference>
<dbReference type="EMBL" id="AASCBU010000012">
    <property type="protein sequence ID" value="EFA8784931.1"/>
    <property type="molecule type" value="Genomic_DNA"/>
</dbReference>
<dbReference type="Proteomes" id="UP000480485">
    <property type="component" value="Unassembled WGS sequence"/>
</dbReference>
<dbReference type="EMBL" id="QXHA01000246">
    <property type="protein sequence ID" value="RIB43144.1"/>
    <property type="molecule type" value="Genomic_DNA"/>
</dbReference>
<dbReference type="EMBL" id="LDXE02000003">
    <property type="protein sequence ID" value="PBN73609.1"/>
    <property type="molecule type" value="Genomic_DNA"/>
</dbReference>
<evidence type="ECO:0000313" key="4">
    <source>
        <dbReference type="EMBL" id="MWT84465.1"/>
    </source>
</evidence>
<reference evidence="7" key="3">
    <citation type="submission" date="2017-03" db="EMBL/GenBank/DDBJ databases">
        <title>The mobilome is the main driver of stx2-positive O26:H11 Escherichia coli strains evolution.</title>
        <authorList>
            <person name="Delannoy S."/>
            <person name="Mariani-Kurkdjian P."/>
            <person name="Webb H.E."/>
            <person name="Bonacorsi S."/>
            <person name="Fach P."/>
        </authorList>
    </citation>
    <scope>NUCLEOTIDE SEQUENCE</scope>
    <source>
        <strain evidence="7">34870</strain>
    </source>
</reference>
<dbReference type="EMBL" id="WTRN01000030">
    <property type="protein sequence ID" value="MWT84465.1"/>
    <property type="molecule type" value="Genomic_DNA"/>
</dbReference>
<evidence type="ECO:0000313" key="19">
    <source>
        <dbReference type="Proteomes" id="UP000567387"/>
    </source>
</evidence>
<dbReference type="Proteomes" id="UP000184277">
    <property type="component" value="Unassembled WGS sequence"/>
</dbReference>
<organism evidence="6 12">
    <name type="scientific">Escherichia coli</name>
    <dbReference type="NCBI Taxonomy" id="562"/>
    <lineage>
        <taxon>Bacteria</taxon>
        <taxon>Pseudomonadati</taxon>
        <taxon>Pseudomonadota</taxon>
        <taxon>Gammaproteobacteria</taxon>
        <taxon>Enterobacterales</taxon>
        <taxon>Enterobacteriaceae</taxon>
        <taxon>Escherichia</taxon>
    </lineage>
</organism>
<evidence type="ECO:0000313" key="5">
    <source>
        <dbReference type="EMBL" id="MWU32012.1"/>
    </source>
</evidence>
<proteinExistence type="predicted"/>
<dbReference type="RefSeq" id="WP_001279421.1">
    <property type="nucleotide sequence ID" value="NZ_AP018808.1"/>
</dbReference>
<dbReference type="Proteomes" id="UP000036331">
    <property type="component" value="Unassembled WGS sequence"/>
</dbReference>
<dbReference type="EMBL" id="MOKI01000038">
    <property type="protein sequence ID" value="OJR53551.1"/>
    <property type="molecule type" value="Genomic_DNA"/>
</dbReference>
<dbReference type="Proteomes" id="UP000519859">
    <property type="component" value="Unassembled WGS sequence"/>
</dbReference>
<evidence type="ECO:0000313" key="18">
    <source>
        <dbReference type="Proteomes" id="UP000531463"/>
    </source>
</evidence>
<reference evidence="6 12" key="2">
    <citation type="submission" date="2016-10" db="EMBL/GenBank/DDBJ databases">
        <title>Comprehensive resistome analysis reveals the prevalence of NDM and MCR-1 in Chinese poultry production.</title>
        <authorList>
            <person name="Wang Y."/>
            <person name="Zhang R."/>
            <person name="Li J."/>
            <person name="Wu Z."/>
            <person name="Wenjuan Y."/>
            <person name="Schwarz S."/>
            <person name="Tyrrell J."/>
            <person name="Zheng Y."/>
            <person name="Wang S."/>
            <person name="Shen Z."/>
            <person name="Liu Z."/>
            <person name="Lei L."/>
            <person name="Li M."/>
            <person name="Zhang Q."/>
            <person name="Wu C."/>
            <person name="Zhang Q."/>
            <person name="Wu Y."/>
            <person name="Walsh T."/>
            <person name="Shen J."/>
        </authorList>
    </citation>
    <scope>NUCLEOTIDE SEQUENCE [LARGE SCALE GENOMIC DNA]</scope>
    <source>
        <strain evidence="6 12">570</strain>
    </source>
</reference>
<dbReference type="EMBL" id="UGFO01000006">
    <property type="protein sequence ID" value="STN13908.1"/>
    <property type="molecule type" value="Genomic_DNA"/>
</dbReference>